<dbReference type="SUPFAM" id="SSF81524">
    <property type="entry name" value="14 kDa protein of cytochrome bc1 complex (Ubiquinol-cytochrome c reductase)"/>
    <property type="match status" value="1"/>
</dbReference>
<dbReference type="InterPro" id="IPR036544">
    <property type="entry name" value="QCR7_sf"/>
</dbReference>
<proteinExistence type="inferred from homology"/>
<keyword evidence="10" id="KW-1185">Reference proteome</keyword>
<dbReference type="VEuPathDB" id="FungiDB:SPRG_07325"/>
<accession>A0A067CMG3</accession>
<evidence type="ECO:0000256" key="3">
    <source>
        <dbReference type="ARBA" id="ARBA00022448"/>
    </source>
</evidence>
<evidence type="ECO:0000256" key="6">
    <source>
        <dbReference type="ARBA" id="ARBA00022982"/>
    </source>
</evidence>
<dbReference type="GO" id="GO:0006122">
    <property type="term" value="P:mitochondrial electron transport, ubiquinol to cytochrome c"/>
    <property type="evidence" value="ECO:0007669"/>
    <property type="project" value="InterPro"/>
</dbReference>
<dbReference type="Gene3D" id="1.10.1090.10">
    <property type="entry name" value="Cytochrome b-c1 complex subunit 7"/>
    <property type="match status" value="1"/>
</dbReference>
<evidence type="ECO:0008006" key="11">
    <source>
        <dbReference type="Google" id="ProtNLM"/>
    </source>
</evidence>
<comment type="subcellular location">
    <subcellularLocation>
        <location evidence="1">Mitochondrion inner membrane</location>
        <topology evidence="1">Peripheral membrane protein</topology>
        <orientation evidence="1">Matrix side</orientation>
    </subcellularLocation>
</comment>
<evidence type="ECO:0000313" key="9">
    <source>
        <dbReference type="EMBL" id="KDO27696.1"/>
    </source>
</evidence>
<keyword evidence="8" id="KW-0472">Membrane</keyword>
<evidence type="ECO:0000256" key="2">
    <source>
        <dbReference type="ARBA" id="ARBA00008554"/>
    </source>
</evidence>
<gene>
    <name evidence="9" type="ORF">SPRG_07325</name>
</gene>
<dbReference type="OrthoDB" id="425749at2759"/>
<keyword evidence="5" id="KW-0999">Mitochondrion inner membrane</keyword>
<evidence type="ECO:0000256" key="5">
    <source>
        <dbReference type="ARBA" id="ARBA00022792"/>
    </source>
</evidence>
<keyword evidence="3" id="KW-0813">Transport</keyword>
<keyword evidence="4" id="KW-0679">Respiratory chain</keyword>
<evidence type="ECO:0000313" key="10">
    <source>
        <dbReference type="Proteomes" id="UP000030745"/>
    </source>
</evidence>
<name>A0A067CMG3_SAPPC</name>
<keyword evidence="6" id="KW-0249">Electron transport</keyword>
<dbReference type="PANTHER" id="PTHR12022">
    <property type="entry name" value="UBIQUINOL-CYTOCHROME C REDUCTASE COMPLEX 14 KD PROTEIN"/>
    <property type="match status" value="1"/>
</dbReference>
<protein>
    <recommendedName>
        <fullName evidence="11">Cytochrome b-c1 complex subunit 7</fullName>
    </recommendedName>
</protein>
<evidence type="ECO:0000256" key="8">
    <source>
        <dbReference type="ARBA" id="ARBA00023136"/>
    </source>
</evidence>
<evidence type="ECO:0000256" key="4">
    <source>
        <dbReference type="ARBA" id="ARBA00022660"/>
    </source>
</evidence>
<sequence length="101" mass="11838">MIGTLAKLYQRQVGKSLRQLGLRYDDALVEVAEVNKAVSWLGKEEKVARQRRLVRASDLSFKRAYLPEDIQAIQEPMNFYLDDKVEEIRKLGDERNKLTKW</sequence>
<dbReference type="OMA" id="QTALHWV"/>
<dbReference type="EMBL" id="KK583215">
    <property type="protein sequence ID" value="KDO27696.1"/>
    <property type="molecule type" value="Genomic_DNA"/>
</dbReference>
<dbReference type="GO" id="GO:0045275">
    <property type="term" value="C:respiratory chain complex III"/>
    <property type="evidence" value="ECO:0007669"/>
    <property type="project" value="InterPro"/>
</dbReference>
<dbReference type="GeneID" id="24129604"/>
<dbReference type="AlphaFoldDB" id="A0A067CMG3"/>
<comment type="similarity">
    <text evidence="2">Belongs to the UQCRB/QCR7 family.</text>
</comment>
<keyword evidence="7" id="KW-0496">Mitochondrion</keyword>
<dbReference type="Proteomes" id="UP000030745">
    <property type="component" value="Unassembled WGS sequence"/>
</dbReference>
<reference evidence="9 10" key="1">
    <citation type="journal article" date="2013" name="PLoS Genet.">
        <title>Distinctive expansion of potential virulence genes in the genome of the oomycete fish pathogen Saprolegnia parasitica.</title>
        <authorList>
            <person name="Jiang R.H."/>
            <person name="de Bruijn I."/>
            <person name="Haas B.J."/>
            <person name="Belmonte R."/>
            <person name="Lobach L."/>
            <person name="Christie J."/>
            <person name="van den Ackerveken G."/>
            <person name="Bottin A."/>
            <person name="Bulone V."/>
            <person name="Diaz-Moreno S.M."/>
            <person name="Dumas B."/>
            <person name="Fan L."/>
            <person name="Gaulin E."/>
            <person name="Govers F."/>
            <person name="Grenville-Briggs L.J."/>
            <person name="Horner N.R."/>
            <person name="Levin J.Z."/>
            <person name="Mammella M."/>
            <person name="Meijer H.J."/>
            <person name="Morris P."/>
            <person name="Nusbaum C."/>
            <person name="Oome S."/>
            <person name="Phillips A.J."/>
            <person name="van Rooyen D."/>
            <person name="Rzeszutek E."/>
            <person name="Saraiva M."/>
            <person name="Secombes C.J."/>
            <person name="Seidl M.F."/>
            <person name="Snel B."/>
            <person name="Stassen J.H."/>
            <person name="Sykes S."/>
            <person name="Tripathy S."/>
            <person name="van den Berg H."/>
            <person name="Vega-Arreguin J.C."/>
            <person name="Wawra S."/>
            <person name="Young S.K."/>
            <person name="Zeng Q."/>
            <person name="Dieguez-Uribeondo J."/>
            <person name="Russ C."/>
            <person name="Tyler B.M."/>
            <person name="van West P."/>
        </authorList>
    </citation>
    <scope>NUCLEOTIDE SEQUENCE [LARGE SCALE GENOMIC DNA]</scope>
    <source>
        <strain evidence="9 10">CBS 223.65</strain>
    </source>
</reference>
<evidence type="ECO:0000256" key="7">
    <source>
        <dbReference type="ARBA" id="ARBA00023128"/>
    </source>
</evidence>
<dbReference type="InterPro" id="IPR003197">
    <property type="entry name" value="QCR7"/>
</dbReference>
<dbReference type="KEGG" id="spar:SPRG_07325"/>
<dbReference type="Pfam" id="PF02271">
    <property type="entry name" value="UCR_14kD"/>
    <property type="match status" value="1"/>
</dbReference>
<dbReference type="GO" id="GO:0005743">
    <property type="term" value="C:mitochondrial inner membrane"/>
    <property type="evidence" value="ECO:0007669"/>
    <property type="project" value="UniProtKB-SubCell"/>
</dbReference>
<dbReference type="RefSeq" id="XP_012201505.1">
    <property type="nucleotide sequence ID" value="XM_012346115.1"/>
</dbReference>
<dbReference type="PANTHER" id="PTHR12022:SF0">
    <property type="entry name" value="CYTOCHROME B-C1 COMPLEX SUBUNIT 7"/>
    <property type="match status" value="1"/>
</dbReference>
<organism evidence="9 10">
    <name type="scientific">Saprolegnia parasitica (strain CBS 223.65)</name>
    <dbReference type="NCBI Taxonomy" id="695850"/>
    <lineage>
        <taxon>Eukaryota</taxon>
        <taxon>Sar</taxon>
        <taxon>Stramenopiles</taxon>
        <taxon>Oomycota</taxon>
        <taxon>Saprolegniomycetes</taxon>
        <taxon>Saprolegniales</taxon>
        <taxon>Saprolegniaceae</taxon>
        <taxon>Saprolegnia</taxon>
    </lineage>
</organism>
<dbReference type="STRING" id="695850.A0A067CMG3"/>
<evidence type="ECO:0000256" key="1">
    <source>
        <dbReference type="ARBA" id="ARBA00004443"/>
    </source>
</evidence>